<evidence type="ECO:0000259" key="1">
    <source>
        <dbReference type="Pfam" id="PF13456"/>
    </source>
</evidence>
<dbReference type="STRING" id="35608.A0A2U1PIM1"/>
<protein>
    <recommendedName>
        <fullName evidence="1">RNase H type-1 domain-containing protein</fullName>
    </recommendedName>
</protein>
<dbReference type="EMBL" id="PKPP01001105">
    <property type="protein sequence ID" value="PWA85589.1"/>
    <property type="molecule type" value="Genomic_DNA"/>
</dbReference>
<dbReference type="InterPro" id="IPR012337">
    <property type="entry name" value="RNaseH-like_sf"/>
</dbReference>
<accession>A0A2U1PIM1</accession>
<feature type="domain" description="RNase H type-1" evidence="1">
    <location>
        <begin position="794"/>
        <end position="881"/>
    </location>
</feature>
<dbReference type="CDD" id="cd06222">
    <property type="entry name" value="RNase_H_like"/>
    <property type="match status" value="1"/>
</dbReference>
<dbReference type="GO" id="GO:0003676">
    <property type="term" value="F:nucleic acid binding"/>
    <property type="evidence" value="ECO:0007669"/>
    <property type="project" value="InterPro"/>
</dbReference>
<dbReference type="Gene3D" id="3.30.420.10">
    <property type="entry name" value="Ribonuclease H-like superfamily/Ribonuclease H"/>
    <property type="match status" value="1"/>
</dbReference>
<dbReference type="PANTHER" id="PTHR47074:SF11">
    <property type="entry name" value="REVERSE TRANSCRIPTASE-LIKE PROTEIN"/>
    <property type="match status" value="1"/>
</dbReference>
<dbReference type="Gene3D" id="3.60.10.10">
    <property type="entry name" value="Endonuclease/exonuclease/phosphatase"/>
    <property type="match status" value="1"/>
</dbReference>
<dbReference type="OrthoDB" id="1717299at2759"/>
<organism evidence="2 3">
    <name type="scientific">Artemisia annua</name>
    <name type="common">Sweet wormwood</name>
    <dbReference type="NCBI Taxonomy" id="35608"/>
    <lineage>
        <taxon>Eukaryota</taxon>
        <taxon>Viridiplantae</taxon>
        <taxon>Streptophyta</taxon>
        <taxon>Embryophyta</taxon>
        <taxon>Tracheophyta</taxon>
        <taxon>Spermatophyta</taxon>
        <taxon>Magnoliopsida</taxon>
        <taxon>eudicotyledons</taxon>
        <taxon>Gunneridae</taxon>
        <taxon>Pentapetalae</taxon>
        <taxon>asterids</taxon>
        <taxon>campanulids</taxon>
        <taxon>Asterales</taxon>
        <taxon>Asteraceae</taxon>
        <taxon>Asteroideae</taxon>
        <taxon>Anthemideae</taxon>
        <taxon>Artemisiinae</taxon>
        <taxon>Artemisia</taxon>
    </lineage>
</organism>
<proteinExistence type="predicted"/>
<dbReference type="AlphaFoldDB" id="A0A2U1PIM1"/>
<gene>
    <name evidence="2" type="ORF">CTI12_AA148010</name>
</gene>
<evidence type="ECO:0000313" key="2">
    <source>
        <dbReference type="EMBL" id="PWA85589.1"/>
    </source>
</evidence>
<dbReference type="SUPFAM" id="SSF56219">
    <property type="entry name" value="DNase I-like"/>
    <property type="match status" value="1"/>
</dbReference>
<sequence length="912" mass="104347">MGTKHCGLLGHTQKECLTKPIEIDEKVFKNWPFHEHLRASNAREDVQFWGVQTPSYVDLCNSYCQTKSPEAILYGDRPNHVFAHGDDITNEENKSGGIGTSDCEQIHGNIEVQNSSLKGADLEGYSEGVVAKGIHEQTKTITKSTCNLEIIGQEGSNNNTRILAGIKCAAIKVQKDDHVCTNQPKVWKRWPRTGVENSSNNGNASEFHGGKRVYEDFNEAGNMDIDIVKKPKEFVNSVRRAGGLLLFWKKDCNLSVASFSKNHIDFVVTGDSGNVWRGTGIYGWPKQQQKHLTWALLRSLSLNQRQGEGWVCFGDFNEILYAFEKMGRRGCNTNEMADFHHACNICNLEDMDATGVKFTWSNVFLANADWLRLHPGASFQNLARISSDHSPIVCYLKPQVRKKKKMFRFESMWLRDESFQDVVRDAWTSGLASGSQSDPCLIVEECAARISEWNKNSFGHVQKLIRAKQKRLQMLQSCFDSSTEGEQHILKEEIKELLTREEVMWKQRSRVQWLREGDKNTRFFHTRATSRNKRNSILRLKGDGHRVNVWEDYWLEDHRRLGPKPANCEVTYVRDLLNNEGDDWNHELIMSLFPTNICNKITACFIHRSRLDTLYWHSSPGGLFSTKSAYYLALESSQHIVENVSEESTRLLRAIWNAKVGEDVIHVLFKCPAAKQVWDRCNFDRFYDTDGAVILDDFCHVFLNKFPMDWENFLMILWGLWMRRNKQFHGQVCERETNVEVMAKFSLMDYHKANKQELETTQSKAAIKWTKPQDGYIKFNCDASWQKESGARVERYASSPLEAEAKALLWATKQAHNKGYSKVIFESDSLCLINALQRGTTLLQIASMFAQIVSNSLSFSLCNWSFVKREGNRVAHSIAYWALECSDELILEGSVPECACICATDDVISSNR</sequence>
<name>A0A2U1PIM1_ARTAN</name>
<dbReference type="InterPro" id="IPR044730">
    <property type="entry name" value="RNase_H-like_dom_plant"/>
</dbReference>
<dbReference type="InterPro" id="IPR052929">
    <property type="entry name" value="RNase_H-like_EbsB-rel"/>
</dbReference>
<dbReference type="GO" id="GO:0004523">
    <property type="term" value="F:RNA-DNA hybrid ribonuclease activity"/>
    <property type="evidence" value="ECO:0007669"/>
    <property type="project" value="InterPro"/>
</dbReference>
<dbReference type="SUPFAM" id="SSF53098">
    <property type="entry name" value="Ribonuclease H-like"/>
    <property type="match status" value="1"/>
</dbReference>
<dbReference type="Pfam" id="PF13456">
    <property type="entry name" value="RVT_3"/>
    <property type="match status" value="1"/>
</dbReference>
<reference evidence="2 3" key="1">
    <citation type="journal article" date="2018" name="Mol. Plant">
        <title>The genome of Artemisia annua provides insight into the evolution of Asteraceae family and artemisinin biosynthesis.</title>
        <authorList>
            <person name="Shen Q."/>
            <person name="Zhang L."/>
            <person name="Liao Z."/>
            <person name="Wang S."/>
            <person name="Yan T."/>
            <person name="Shi P."/>
            <person name="Liu M."/>
            <person name="Fu X."/>
            <person name="Pan Q."/>
            <person name="Wang Y."/>
            <person name="Lv Z."/>
            <person name="Lu X."/>
            <person name="Zhang F."/>
            <person name="Jiang W."/>
            <person name="Ma Y."/>
            <person name="Chen M."/>
            <person name="Hao X."/>
            <person name="Li L."/>
            <person name="Tang Y."/>
            <person name="Lv G."/>
            <person name="Zhou Y."/>
            <person name="Sun X."/>
            <person name="Brodelius P.E."/>
            <person name="Rose J.K.C."/>
            <person name="Tang K."/>
        </authorList>
    </citation>
    <scope>NUCLEOTIDE SEQUENCE [LARGE SCALE GENOMIC DNA]</scope>
    <source>
        <strain evidence="3">cv. Huhao1</strain>
        <tissue evidence="2">Leaf</tissue>
    </source>
</reference>
<evidence type="ECO:0000313" key="3">
    <source>
        <dbReference type="Proteomes" id="UP000245207"/>
    </source>
</evidence>
<keyword evidence="3" id="KW-1185">Reference proteome</keyword>
<dbReference type="InterPro" id="IPR036691">
    <property type="entry name" value="Endo/exonu/phosph_ase_sf"/>
</dbReference>
<dbReference type="Proteomes" id="UP000245207">
    <property type="component" value="Unassembled WGS sequence"/>
</dbReference>
<dbReference type="PANTHER" id="PTHR47074">
    <property type="entry name" value="BNAC02G40300D PROTEIN"/>
    <property type="match status" value="1"/>
</dbReference>
<dbReference type="InterPro" id="IPR002156">
    <property type="entry name" value="RNaseH_domain"/>
</dbReference>
<comment type="caution">
    <text evidence="2">The sequence shown here is derived from an EMBL/GenBank/DDBJ whole genome shotgun (WGS) entry which is preliminary data.</text>
</comment>
<dbReference type="InterPro" id="IPR036397">
    <property type="entry name" value="RNaseH_sf"/>
</dbReference>